<sequence length="421" mass="49538">MCDLNSLLNDAEVLEIICNCKGIQDQSEVTVLEWGTSTLGGEITGFLGEHLKLSIDAKIHETIIHENFFIKTLPFRAKDRRFVEEIGVLKKEVHLYLNVLNEMPKNCMHWHPTCYYGRDDILILEDLSLKNYQLLPSHIEFNSDHIKSILKSLATMHACSLNFQNMVKKPLNEIYDDILFEVTVARRNNWFRAGLRAIEEVALKRTKYTQNEEYCKLIKKNLFNAMNIVFDMVDNDLIPFDFICVLSHRDLWRNNLMFKFDKHQNGEIDFNSPLETVLIDFQIARYLPPAVDILMVLFLLQRNDERKNRYQDHLNFYYTCLKDALAQFSLDVESIFPYEELWRTCEHFQLLGAVLKGVFLPMTHLPHGVIDEIHKDADKYRKFIAVDRSDVILQYIDNDKNFQNWMIEAVEEIVEMTLMIK</sequence>
<dbReference type="InterPro" id="IPR004119">
    <property type="entry name" value="EcKL"/>
</dbReference>
<accession>A0A336K648</accession>
<reference evidence="3" key="2">
    <citation type="submission" date="2018-07" db="EMBL/GenBank/DDBJ databases">
        <authorList>
            <person name="Quirk P.G."/>
            <person name="Krulwich T.A."/>
        </authorList>
    </citation>
    <scope>NUCLEOTIDE SEQUENCE</scope>
</reference>
<reference evidence="2" key="1">
    <citation type="submission" date="2018-04" db="EMBL/GenBank/DDBJ databases">
        <authorList>
            <person name="Go L.Y."/>
            <person name="Mitchell J.A."/>
        </authorList>
    </citation>
    <scope>NUCLEOTIDE SEQUENCE</scope>
    <source>
        <tissue evidence="2">Whole organism</tissue>
    </source>
</reference>
<dbReference type="SMART" id="SM00587">
    <property type="entry name" value="CHK"/>
    <property type="match status" value="1"/>
</dbReference>
<dbReference type="AlphaFoldDB" id="A0A336K648"/>
<dbReference type="SUPFAM" id="SSF56112">
    <property type="entry name" value="Protein kinase-like (PK-like)"/>
    <property type="match status" value="1"/>
</dbReference>
<evidence type="ECO:0000313" key="3">
    <source>
        <dbReference type="EMBL" id="SSX20297.1"/>
    </source>
</evidence>
<evidence type="ECO:0000313" key="2">
    <source>
        <dbReference type="EMBL" id="SSW99917.1"/>
    </source>
</evidence>
<proteinExistence type="predicted"/>
<dbReference type="VEuPathDB" id="VectorBase:CSON000987"/>
<dbReference type="EMBL" id="UFQS01000115">
    <property type="protein sequence ID" value="SSW99917.1"/>
    <property type="molecule type" value="Genomic_DNA"/>
</dbReference>
<organism evidence="2">
    <name type="scientific">Culicoides sonorensis</name>
    <name type="common">Biting midge</name>
    <dbReference type="NCBI Taxonomy" id="179676"/>
    <lineage>
        <taxon>Eukaryota</taxon>
        <taxon>Metazoa</taxon>
        <taxon>Ecdysozoa</taxon>
        <taxon>Arthropoda</taxon>
        <taxon>Hexapoda</taxon>
        <taxon>Insecta</taxon>
        <taxon>Pterygota</taxon>
        <taxon>Neoptera</taxon>
        <taxon>Endopterygota</taxon>
        <taxon>Diptera</taxon>
        <taxon>Nematocera</taxon>
        <taxon>Chironomoidea</taxon>
        <taxon>Ceratopogonidae</taxon>
        <taxon>Ceratopogoninae</taxon>
        <taxon>Culicoides</taxon>
        <taxon>Monoculicoides</taxon>
    </lineage>
</organism>
<name>A0A336K648_CULSO</name>
<dbReference type="EMBL" id="UFQT01000115">
    <property type="protein sequence ID" value="SSX20297.1"/>
    <property type="molecule type" value="Genomic_DNA"/>
</dbReference>
<dbReference type="InterPro" id="IPR011009">
    <property type="entry name" value="Kinase-like_dom_sf"/>
</dbReference>
<dbReference type="PANTHER" id="PTHR11012">
    <property type="entry name" value="PROTEIN KINASE-LIKE DOMAIN-CONTAINING"/>
    <property type="match status" value="1"/>
</dbReference>
<evidence type="ECO:0000259" key="1">
    <source>
        <dbReference type="SMART" id="SM00587"/>
    </source>
</evidence>
<feature type="domain" description="CHK kinase-like" evidence="1">
    <location>
        <begin position="122"/>
        <end position="327"/>
    </location>
</feature>
<dbReference type="Pfam" id="PF02958">
    <property type="entry name" value="EcKL"/>
    <property type="match status" value="1"/>
</dbReference>
<dbReference type="PANTHER" id="PTHR11012:SF59">
    <property type="entry name" value="CHK KINASE-LIKE DOMAIN-CONTAINING PROTEIN-RELATED"/>
    <property type="match status" value="1"/>
</dbReference>
<dbReference type="OMA" id="EFHRFCN"/>
<dbReference type="InterPro" id="IPR015897">
    <property type="entry name" value="CHK_kinase-like"/>
</dbReference>
<gene>
    <name evidence="2" type="primary">CSON000987</name>
</gene>
<protein>
    <submittedName>
        <fullName evidence="2">CSON000987 protein</fullName>
    </submittedName>
</protein>
<dbReference type="Gene3D" id="3.90.1200.10">
    <property type="match status" value="1"/>
</dbReference>